<evidence type="ECO:0000313" key="1">
    <source>
        <dbReference type="EMBL" id="AUS91070.1"/>
    </source>
</evidence>
<accession>A0A2I7ZF76</accession>
<name>A0A2I7ZF76_STRSU</name>
<dbReference type="EMBL" id="KY400496">
    <property type="protein sequence ID" value="AUS91070.1"/>
    <property type="molecule type" value="Genomic_DNA"/>
</dbReference>
<proteinExistence type="predicted"/>
<sequence>MENSDLILHNEQDSASIPENLVLEGELVESEVTVLLEDIKSTRPKDDYLGLFNIFRIGNQVKDIVSPNKEYIVKFPAELLKKMRENNVDFLRDKLTDELLPVLYDYTEKGIAGQIRLELKDYVTPQQWENLGNSLNQSIDQIRLNNLANQLELVYQSVQRIQEGQDSDRFAEVLTGIELLDDAKNSKVEGNRLSYTHEAISKLKSGTNKVKLAVLSELEKLPDIEDSFFSRFWFTLKDPENRPELHNTYNRVQTYFANYYKGLLPLVEAYHMIGESHRVDALLESASEVLHHKNLYRLNRFEKLLPVGYDYSVNWYKAPLKIEQRIRDAYFQEIETSDVLKITGQEILLLLDEEIGQ</sequence>
<reference evidence="1" key="1">
    <citation type="submission" date="2016-12" db="EMBL/GenBank/DDBJ databases">
        <title>Genetic analyses of Streptococcus suis serotype 9 strains from diseased pigs.</title>
        <authorList>
            <person name="Qiu X."/>
            <person name="Zheng H."/>
        </authorList>
    </citation>
    <scope>NUCLEOTIDE SEQUENCE</scope>
    <source>
        <strain evidence="1">1135-10</strain>
    </source>
</reference>
<organism evidence="1">
    <name type="scientific">Streptococcus suis</name>
    <dbReference type="NCBI Taxonomy" id="1307"/>
    <lineage>
        <taxon>Bacteria</taxon>
        <taxon>Bacillati</taxon>
        <taxon>Bacillota</taxon>
        <taxon>Bacilli</taxon>
        <taxon>Lactobacillales</taxon>
        <taxon>Streptococcaceae</taxon>
        <taxon>Streptococcus</taxon>
    </lineage>
</organism>
<dbReference type="AlphaFoldDB" id="A0A2I7ZF76"/>
<protein>
    <submittedName>
        <fullName evidence="1">Uncharacterized protein</fullName>
    </submittedName>
</protein>